<evidence type="ECO:0000313" key="3">
    <source>
        <dbReference type="Proteomes" id="UP000294813"/>
    </source>
</evidence>
<sequence>MIKNILLATDGSEHALKAAKYACSFMELNPAVETTLLFAYDVANQYVMGADGALFVEPAILEGNM</sequence>
<dbReference type="OrthoDB" id="152484at2"/>
<comment type="caution">
    <text evidence="2">The sequence shown here is derived from an EMBL/GenBank/DDBJ whole genome shotgun (WGS) entry which is preliminary data.</text>
</comment>
<name>A0A4R2RUX4_9FIRM</name>
<dbReference type="AlphaFoldDB" id="A0A4R2RUX4"/>
<keyword evidence="3" id="KW-1185">Reference proteome</keyword>
<dbReference type="InterPro" id="IPR006016">
    <property type="entry name" value="UspA"/>
</dbReference>
<dbReference type="SUPFAM" id="SSF52402">
    <property type="entry name" value="Adenine nucleotide alpha hydrolases-like"/>
    <property type="match status" value="1"/>
</dbReference>
<organism evidence="2 3">
    <name type="scientific">Heliophilum fasciatum</name>
    <dbReference type="NCBI Taxonomy" id="35700"/>
    <lineage>
        <taxon>Bacteria</taxon>
        <taxon>Bacillati</taxon>
        <taxon>Bacillota</taxon>
        <taxon>Clostridia</taxon>
        <taxon>Eubacteriales</taxon>
        <taxon>Heliobacteriaceae</taxon>
        <taxon>Heliophilum</taxon>
    </lineage>
</organism>
<proteinExistence type="predicted"/>
<dbReference type="Gene3D" id="3.40.50.620">
    <property type="entry name" value="HUPs"/>
    <property type="match status" value="1"/>
</dbReference>
<reference evidence="2 3" key="1">
    <citation type="submission" date="2019-03" db="EMBL/GenBank/DDBJ databases">
        <title>Genomic Encyclopedia of Type Strains, Phase IV (KMG-IV): sequencing the most valuable type-strain genomes for metagenomic binning, comparative biology and taxonomic classification.</title>
        <authorList>
            <person name="Goeker M."/>
        </authorList>
    </citation>
    <scope>NUCLEOTIDE SEQUENCE [LARGE SCALE GENOMIC DNA]</scope>
    <source>
        <strain evidence="2 3">DSM 11170</strain>
    </source>
</reference>
<protein>
    <submittedName>
        <fullName evidence="2">Universal stress protein family protein</fullName>
    </submittedName>
</protein>
<dbReference type="Pfam" id="PF00582">
    <property type="entry name" value="Usp"/>
    <property type="match status" value="1"/>
</dbReference>
<feature type="domain" description="UspA" evidence="1">
    <location>
        <begin position="1"/>
        <end position="52"/>
    </location>
</feature>
<dbReference type="Proteomes" id="UP000294813">
    <property type="component" value="Unassembled WGS sequence"/>
</dbReference>
<dbReference type="InterPro" id="IPR014729">
    <property type="entry name" value="Rossmann-like_a/b/a_fold"/>
</dbReference>
<evidence type="ECO:0000259" key="1">
    <source>
        <dbReference type="Pfam" id="PF00582"/>
    </source>
</evidence>
<accession>A0A4R2RUX4</accession>
<gene>
    <name evidence="2" type="ORF">EDD73_10475</name>
</gene>
<dbReference type="EMBL" id="SLXT01000004">
    <property type="protein sequence ID" value="TCP68172.1"/>
    <property type="molecule type" value="Genomic_DNA"/>
</dbReference>
<evidence type="ECO:0000313" key="2">
    <source>
        <dbReference type="EMBL" id="TCP68172.1"/>
    </source>
</evidence>